<reference evidence="2 3" key="1">
    <citation type="submission" date="2014-04" db="EMBL/GenBank/DDBJ databases">
        <title>Genome assembly of Hyalangium minutum DSM 14724.</title>
        <authorList>
            <person name="Sharma G."/>
            <person name="Subramanian S."/>
        </authorList>
    </citation>
    <scope>NUCLEOTIDE SEQUENCE [LARGE SCALE GENOMIC DNA]</scope>
    <source>
        <strain evidence="2 3">DSM 14724</strain>
    </source>
</reference>
<evidence type="ECO:0000313" key="2">
    <source>
        <dbReference type="EMBL" id="KFE71051.1"/>
    </source>
</evidence>
<keyword evidence="1" id="KW-0812">Transmembrane</keyword>
<feature type="transmembrane region" description="Helical" evidence="1">
    <location>
        <begin position="12"/>
        <end position="38"/>
    </location>
</feature>
<organism evidence="2 3">
    <name type="scientific">Hyalangium minutum</name>
    <dbReference type="NCBI Taxonomy" id="394096"/>
    <lineage>
        <taxon>Bacteria</taxon>
        <taxon>Pseudomonadati</taxon>
        <taxon>Myxococcota</taxon>
        <taxon>Myxococcia</taxon>
        <taxon>Myxococcales</taxon>
        <taxon>Cystobacterineae</taxon>
        <taxon>Archangiaceae</taxon>
        <taxon>Hyalangium</taxon>
    </lineage>
</organism>
<keyword evidence="1" id="KW-0472">Membrane</keyword>
<protein>
    <submittedName>
        <fullName evidence="2">Uncharacterized protein</fullName>
    </submittedName>
</protein>
<dbReference type="AlphaFoldDB" id="A0A085WTN8"/>
<name>A0A085WTN8_9BACT</name>
<accession>A0A085WTN8</accession>
<gene>
    <name evidence="2" type="ORF">DB31_3181</name>
</gene>
<evidence type="ECO:0000256" key="1">
    <source>
        <dbReference type="SAM" id="Phobius"/>
    </source>
</evidence>
<evidence type="ECO:0000313" key="3">
    <source>
        <dbReference type="Proteomes" id="UP000028725"/>
    </source>
</evidence>
<dbReference type="RefSeq" id="WP_044182530.1">
    <property type="nucleotide sequence ID" value="NZ_JMCB01000002.1"/>
</dbReference>
<dbReference type="EMBL" id="JMCB01000002">
    <property type="protein sequence ID" value="KFE71051.1"/>
    <property type="molecule type" value="Genomic_DNA"/>
</dbReference>
<dbReference type="Proteomes" id="UP000028725">
    <property type="component" value="Unassembled WGS sequence"/>
</dbReference>
<comment type="caution">
    <text evidence="2">The sequence shown here is derived from an EMBL/GenBank/DDBJ whole genome shotgun (WGS) entry which is preliminary data.</text>
</comment>
<keyword evidence="3" id="KW-1185">Reference proteome</keyword>
<proteinExistence type="predicted"/>
<dbReference type="STRING" id="394096.DB31_3181"/>
<keyword evidence="1" id="KW-1133">Transmembrane helix</keyword>
<sequence length="242" mass="26313">MEPAAPKKRSPWLYVGIGCGALLLLSIVAVVVAISFMFKKGEEYAADLSNPVTRTAMVKKTLGADTLPDGYFAVMSLSVPAIMDMAVLSTRSPDAPTTGPKEEVRVFVYMFLKMSSASDQQKLRQYVEGKSDDTSVLTRNGVHVGQGEIIGRGIVPLSDGRRVLYVTQRGELSAQNQKSTDHGLNSVLFLECPGQTQLRMAFWMGEDPDPEAPLDSLDLKGTPVDPEAIRTFMSPLNPCKES</sequence>